<dbReference type="InterPro" id="IPR000612">
    <property type="entry name" value="PMP3"/>
</dbReference>
<feature type="transmembrane region" description="Helical" evidence="7">
    <location>
        <begin position="34"/>
        <end position="53"/>
    </location>
</feature>
<evidence type="ECO:0000313" key="9">
    <source>
        <dbReference type="Proteomes" id="UP001324427"/>
    </source>
</evidence>
<dbReference type="GO" id="GO:0016020">
    <property type="term" value="C:membrane"/>
    <property type="evidence" value="ECO:0007669"/>
    <property type="project" value="UniProtKB-SubCell"/>
</dbReference>
<gene>
    <name evidence="8" type="ORF">LTR36_009925</name>
</gene>
<name>A0AAV9J5J0_9PEZI</name>
<accession>A0AAV9J5J0</accession>
<keyword evidence="9" id="KW-1185">Reference proteome</keyword>
<feature type="compositionally biased region" description="Basic and acidic residues" evidence="6">
    <location>
        <begin position="80"/>
        <end position="89"/>
    </location>
</feature>
<comment type="caution">
    <text evidence="8">The sequence shown here is derived from an EMBL/GenBank/DDBJ whole genome shotgun (WGS) entry which is preliminary data.</text>
</comment>
<evidence type="ECO:0000256" key="6">
    <source>
        <dbReference type="SAM" id="MobiDB-lite"/>
    </source>
</evidence>
<comment type="subcellular location">
    <subcellularLocation>
        <location evidence="1">Membrane</location>
    </subcellularLocation>
</comment>
<organism evidence="8 9">
    <name type="scientific">Oleoguttula mirabilis</name>
    <dbReference type="NCBI Taxonomy" id="1507867"/>
    <lineage>
        <taxon>Eukaryota</taxon>
        <taxon>Fungi</taxon>
        <taxon>Dikarya</taxon>
        <taxon>Ascomycota</taxon>
        <taxon>Pezizomycotina</taxon>
        <taxon>Dothideomycetes</taxon>
        <taxon>Dothideomycetidae</taxon>
        <taxon>Mycosphaerellales</taxon>
        <taxon>Teratosphaeriaceae</taxon>
        <taxon>Oleoguttula</taxon>
    </lineage>
</organism>
<evidence type="ECO:0000256" key="7">
    <source>
        <dbReference type="SAM" id="Phobius"/>
    </source>
</evidence>
<reference evidence="8 9" key="1">
    <citation type="submission" date="2021-11" db="EMBL/GenBank/DDBJ databases">
        <title>Black yeast isolated from Biological Soil Crust.</title>
        <authorList>
            <person name="Kurbessoian T."/>
        </authorList>
    </citation>
    <scope>NUCLEOTIDE SEQUENCE [LARGE SCALE GENOMIC DNA]</scope>
    <source>
        <strain evidence="8 9">CCFEE 5522</strain>
    </source>
</reference>
<keyword evidence="3 7" id="KW-0812">Transmembrane</keyword>
<evidence type="ECO:0000256" key="5">
    <source>
        <dbReference type="ARBA" id="ARBA00023136"/>
    </source>
</evidence>
<dbReference type="AlphaFoldDB" id="A0AAV9J5J0"/>
<protein>
    <recommendedName>
        <fullName evidence="10">Plasma membrane proteolipid 3</fullName>
    </recommendedName>
</protein>
<dbReference type="PROSITE" id="PS01309">
    <property type="entry name" value="UPF0057"/>
    <property type="match status" value="1"/>
</dbReference>
<dbReference type="PANTHER" id="PTHR21659">
    <property type="entry name" value="HYDROPHOBIC PROTEIN RCI2 LOW TEMPERATURE AND SALT RESPONSIVE PROTEIN LTI6 -RELATED"/>
    <property type="match status" value="1"/>
</dbReference>
<evidence type="ECO:0000256" key="2">
    <source>
        <dbReference type="ARBA" id="ARBA00009530"/>
    </source>
</evidence>
<dbReference type="Pfam" id="PF01679">
    <property type="entry name" value="Pmp3"/>
    <property type="match status" value="1"/>
</dbReference>
<dbReference type="PANTHER" id="PTHR21659:SF112">
    <property type="entry name" value="PROTEIN SNA2-RELATED"/>
    <property type="match status" value="1"/>
</dbReference>
<evidence type="ECO:0000256" key="3">
    <source>
        <dbReference type="ARBA" id="ARBA00022692"/>
    </source>
</evidence>
<evidence type="ECO:0000256" key="1">
    <source>
        <dbReference type="ARBA" id="ARBA00004370"/>
    </source>
</evidence>
<evidence type="ECO:0000256" key="4">
    <source>
        <dbReference type="ARBA" id="ARBA00022989"/>
    </source>
</evidence>
<keyword evidence="4 7" id="KW-1133">Transmembrane helix</keyword>
<proteinExistence type="inferred from homology"/>
<evidence type="ECO:0000313" key="8">
    <source>
        <dbReference type="EMBL" id="KAK4539955.1"/>
    </source>
</evidence>
<feature type="region of interest" description="Disordered" evidence="6">
    <location>
        <begin position="59"/>
        <end position="98"/>
    </location>
</feature>
<sequence length="113" mass="12783">MAIGGLVLGVIAVFLPPLAVIARAGCGASLLINIVLLFLGWVPAVLHAWFVILDKPNARQRHAEKKYERASRSRSRSRSRSIDRHRPVYDRPQAALRTPSPYRQAVPWYMPYH</sequence>
<comment type="similarity">
    <text evidence="2">Belongs to the UPF0057 (PMP3) family.</text>
</comment>
<evidence type="ECO:0008006" key="10">
    <source>
        <dbReference type="Google" id="ProtNLM"/>
    </source>
</evidence>
<keyword evidence="5 7" id="KW-0472">Membrane</keyword>
<dbReference type="Proteomes" id="UP001324427">
    <property type="component" value="Unassembled WGS sequence"/>
</dbReference>
<dbReference type="EMBL" id="JAVFHQ010000078">
    <property type="protein sequence ID" value="KAK4539955.1"/>
    <property type="molecule type" value="Genomic_DNA"/>
</dbReference>